<evidence type="ECO:0000313" key="7">
    <source>
        <dbReference type="Proteomes" id="UP001470230"/>
    </source>
</evidence>
<keyword evidence="2 4" id="KW-0067">ATP-binding</keyword>
<dbReference type="Pfam" id="PF08238">
    <property type="entry name" value="Sel1"/>
    <property type="match status" value="23"/>
</dbReference>
<dbReference type="InterPro" id="IPR011990">
    <property type="entry name" value="TPR-like_helical_dom_sf"/>
</dbReference>
<dbReference type="Pfam" id="PF00069">
    <property type="entry name" value="Pkinase"/>
    <property type="match status" value="1"/>
</dbReference>
<dbReference type="EMBL" id="JAPFFF010000010">
    <property type="protein sequence ID" value="KAK8881228.1"/>
    <property type="molecule type" value="Genomic_DNA"/>
</dbReference>
<protein>
    <recommendedName>
        <fullName evidence="5">Protein kinase domain-containing protein</fullName>
    </recommendedName>
</protein>
<evidence type="ECO:0000313" key="6">
    <source>
        <dbReference type="EMBL" id="KAK8881228.1"/>
    </source>
</evidence>
<evidence type="ECO:0000256" key="2">
    <source>
        <dbReference type="ARBA" id="ARBA00022840"/>
    </source>
</evidence>
<dbReference type="Proteomes" id="UP001470230">
    <property type="component" value="Unassembled WGS sequence"/>
</dbReference>
<dbReference type="InterPro" id="IPR011009">
    <property type="entry name" value="Kinase-like_dom_sf"/>
</dbReference>
<keyword evidence="1 4" id="KW-0547">Nucleotide-binding</keyword>
<feature type="domain" description="Protein kinase" evidence="5">
    <location>
        <begin position="12"/>
        <end position="277"/>
    </location>
</feature>
<dbReference type="SMART" id="SM00220">
    <property type="entry name" value="S_TKc"/>
    <property type="match status" value="1"/>
</dbReference>
<dbReference type="Gene3D" id="1.25.40.10">
    <property type="entry name" value="Tetratricopeptide repeat domain"/>
    <property type="match status" value="7"/>
</dbReference>
<evidence type="ECO:0000256" key="1">
    <source>
        <dbReference type="ARBA" id="ARBA00022741"/>
    </source>
</evidence>
<dbReference type="InterPro" id="IPR050767">
    <property type="entry name" value="Sel1_AlgK"/>
</dbReference>
<dbReference type="SUPFAM" id="SSF81901">
    <property type="entry name" value="HCP-like"/>
    <property type="match status" value="5"/>
</dbReference>
<keyword evidence="7" id="KW-1185">Reference proteome</keyword>
<dbReference type="InterPro" id="IPR008271">
    <property type="entry name" value="Ser/Thr_kinase_AS"/>
</dbReference>
<dbReference type="InterPro" id="IPR006597">
    <property type="entry name" value="Sel1-like"/>
</dbReference>
<dbReference type="PROSITE" id="PS00107">
    <property type="entry name" value="PROTEIN_KINASE_ATP"/>
    <property type="match status" value="1"/>
</dbReference>
<dbReference type="PROSITE" id="PS50011">
    <property type="entry name" value="PROTEIN_KINASE_DOM"/>
    <property type="match status" value="1"/>
</dbReference>
<sequence length="1392" mass="158673">MEKVPPIKLNDYRYITKLGSGSFGNVHLIEQIKTSVKYAAKETKNIRSDFLCNNESDFHREITSYSKVNNAAILNIIGYSPKNFDGLDQPMLILDYMKNGSLKDNFANLQKPTMRKKKYIILLGTALGMKYLHSLGIIHRDLKPDNILLDDDFYPYICDFGCSYNSDMELSKILMEDQQGTPIYMAPEIFLDEPYTYKVDVYAFSLIMYELITETSPFKEYKGSYKLFKDTKNGVRPELPETLDEKVTEFIKKCWSNDPSVRPPFSEIVEFIQQENFCKLFEIDKDELTNYLKKFNDDLKKPFLFMDFDVKKASEEGNVIATHFMGIKYLFGIGVEKNSKEAARYFEKASNLGDPESMFNYARMLEKGTDIECDYEKAVYYYEKAIELGNVNAMVNLAFMLREGKGIKVDKEKAAKYFKMAADKGDIESMNCYGILISSDSFKNKNVNEASHYLKSAADLGSTYAMNNYGSLLLAERIGTDYKKQAAAYFNKSASNGNAYANLLYGLMLWKGYGVKRNAKEADKYFNKFIDLSKDKEYGIVSEYYQIISFKKEDILTYLKSLGNDPKKSDDLLKYGICQFINGQSLIDFTELFEDYQRSASLGNTDSMFACGLMLVKGIGTQTNEKEGINLIQKAADRGSICAMLDYSSRSKDKAISLKYLQMAADFKIEQSEIDLFKKETFKSINNEQLNEMIILKGNELINGYKKTNDIFSIVHYYSKIDSVFLYANMLLFSNEKEKGVSYLKKGIELGDCKSMLRYGLMLQEGKEIPMNEEESLKYIKMAADKQNVVAIGHYGRFLYNGLGKIKPNQKEGVKYVKLAADKKDPESMILYGIILRTGKVVPMNKKEAVKYFKMAVNCNYPKAYHIYGIALFQGDGIPKNIKEAIKNWKKGIELNDSNCALAYSEMLLEGKGVPQNKKEGLQILKKFADKGDKIASFRYAEHLFNGDGIQKDDNEAFKYFTISAENNNPDAIARLGFMYLNGEVVPPNKEKAIYYLKKSASCGIDGACFLYGYFLLKGDGVPCDIIEGVKYIRKSIDEDYIFAILHYSYLLYTGEGVEVNKKESEEYLKRAIKKDGIKSLSTYSNFLQSGSFVQKDLKAALFFLRKAADFGDVNSAYYYAILALTEEGIVENKLVAFKYLQIAANHGNLEAKSLLSKHNIENLDFSEETEENDVSDYDKKSEEELNKLKIEADNGNYNSAFFYGRYLLSTNKSEAVKYIKMAADNLNIEAARFLADLYHEGIGVKQNESQSIKYYKIAADNGDAYSMGKYASFLFKKRTRKDSLEATKYFKKSADLEFEDSCFFYAFLLLEGECVIKDEKEAARYLRIGADKGHSLCLQLYSVLLYDGVGIAKDRTEAIKYFKLAAEKGELLFSIDKLNLGLRTILDNYFY</sequence>
<gene>
    <name evidence="6" type="ORF">M9Y10_003962</name>
</gene>
<evidence type="ECO:0000256" key="4">
    <source>
        <dbReference type="PROSITE-ProRule" id="PRU10141"/>
    </source>
</evidence>
<name>A0ABR2JQZ4_9EUKA</name>
<proteinExistence type="inferred from homology"/>
<dbReference type="InterPro" id="IPR000719">
    <property type="entry name" value="Prot_kinase_dom"/>
</dbReference>
<accession>A0ABR2JQZ4</accession>
<dbReference type="InterPro" id="IPR017441">
    <property type="entry name" value="Protein_kinase_ATP_BS"/>
</dbReference>
<dbReference type="SMART" id="SM00671">
    <property type="entry name" value="SEL1"/>
    <property type="match status" value="23"/>
</dbReference>
<dbReference type="PANTHER" id="PTHR11102:SF160">
    <property type="entry name" value="ERAD-ASSOCIATED E3 UBIQUITIN-PROTEIN LIGASE COMPONENT HRD3"/>
    <property type="match status" value="1"/>
</dbReference>
<evidence type="ECO:0000259" key="5">
    <source>
        <dbReference type="PROSITE" id="PS50011"/>
    </source>
</evidence>
<comment type="similarity">
    <text evidence="3">Belongs to the sel-1 family.</text>
</comment>
<dbReference type="Gene3D" id="1.10.510.10">
    <property type="entry name" value="Transferase(Phosphotransferase) domain 1"/>
    <property type="match status" value="1"/>
</dbReference>
<dbReference type="PROSITE" id="PS00108">
    <property type="entry name" value="PROTEIN_KINASE_ST"/>
    <property type="match status" value="1"/>
</dbReference>
<organism evidence="6 7">
    <name type="scientific">Tritrichomonas musculus</name>
    <dbReference type="NCBI Taxonomy" id="1915356"/>
    <lineage>
        <taxon>Eukaryota</taxon>
        <taxon>Metamonada</taxon>
        <taxon>Parabasalia</taxon>
        <taxon>Tritrichomonadida</taxon>
        <taxon>Tritrichomonadidae</taxon>
        <taxon>Tritrichomonas</taxon>
    </lineage>
</organism>
<dbReference type="SUPFAM" id="SSF56112">
    <property type="entry name" value="Protein kinase-like (PK-like)"/>
    <property type="match status" value="1"/>
</dbReference>
<comment type="caution">
    <text evidence="6">The sequence shown here is derived from an EMBL/GenBank/DDBJ whole genome shotgun (WGS) entry which is preliminary data.</text>
</comment>
<dbReference type="PANTHER" id="PTHR11102">
    <property type="entry name" value="SEL-1-LIKE PROTEIN"/>
    <property type="match status" value="1"/>
</dbReference>
<reference evidence="6 7" key="1">
    <citation type="submission" date="2024-04" db="EMBL/GenBank/DDBJ databases">
        <title>Tritrichomonas musculus Genome.</title>
        <authorList>
            <person name="Alves-Ferreira E."/>
            <person name="Grigg M."/>
            <person name="Lorenzi H."/>
            <person name="Galac M."/>
        </authorList>
    </citation>
    <scope>NUCLEOTIDE SEQUENCE [LARGE SCALE GENOMIC DNA]</scope>
    <source>
        <strain evidence="6 7">EAF2021</strain>
    </source>
</reference>
<evidence type="ECO:0000256" key="3">
    <source>
        <dbReference type="ARBA" id="ARBA00038101"/>
    </source>
</evidence>
<feature type="binding site" evidence="4">
    <location>
        <position position="41"/>
    </location>
    <ligand>
        <name>ATP</name>
        <dbReference type="ChEBI" id="CHEBI:30616"/>
    </ligand>
</feature>